<dbReference type="SUPFAM" id="SSF47954">
    <property type="entry name" value="Cyclin-like"/>
    <property type="match status" value="1"/>
</dbReference>
<accession>A0A448YNY4</accession>
<protein>
    <submittedName>
        <fullName evidence="1">DEKNAAC103359</fullName>
    </submittedName>
</protein>
<evidence type="ECO:0000313" key="2">
    <source>
        <dbReference type="Proteomes" id="UP000290900"/>
    </source>
</evidence>
<proteinExistence type="predicted"/>
<dbReference type="OrthoDB" id="25002at2759"/>
<dbReference type="AlphaFoldDB" id="A0A448YNY4"/>
<dbReference type="Proteomes" id="UP000290900">
    <property type="component" value="Unassembled WGS sequence"/>
</dbReference>
<reference evidence="1 2" key="1">
    <citation type="submission" date="2018-12" db="EMBL/GenBank/DDBJ databases">
        <authorList>
            <person name="Tiukova I."/>
            <person name="Dainat J."/>
        </authorList>
    </citation>
    <scope>NUCLEOTIDE SEQUENCE [LARGE SCALE GENOMIC DNA]</scope>
</reference>
<dbReference type="InParanoid" id="A0A448YNY4"/>
<evidence type="ECO:0000313" key="1">
    <source>
        <dbReference type="EMBL" id="VEU22644.1"/>
    </source>
</evidence>
<dbReference type="EMBL" id="CAACVR010000023">
    <property type="protein sequence ID" value="VEU22644.1"/>
    <property type="molecule type" value="Genomic_DNA"/>
</dbReference>
<dbReference type="InterPro" id="IPR043198">
    <property type="entry name" value="Cyclin/Ssn8"/>
</dbReference>
<dbReference type="GO" id="GO:0016538">
    <property type="term" value="F:cyclin-dependent protein serine/threonine kinase regulator activity"/>
    <property type="evidence" value="ECO:0007669"/>
    <property type="project" value="InterPro"/>
</dbReference>
<dbReference type="PANTHER" id="PTHR10026">
    <property type="entry name" value="CYCLIN"/>
    <property type="match status" value="1"/>
</dbReference>
<name>A0A448YNY4_BRENA</name>
<dbReference type="GO" id="GO:0006357">
    <property type="term" value="P:regulation of transcription by RNA polymerase II"/>
    <property type="evidence" value="ECO:0007669"/>
    <property type="project" value="InterPro"/>
</dbReference>
<dbReference type="InterPro" id="IPR036915">
    <property type="entry name" value="Cyclin-like_sf"/>
</dbReference>
<sequence>MRRDFAYYHYFEVAATSLFIACKAEECRRKLADVVKVCASMALQGRMSEKIDEDSSIYWKWKDVITNLEELLLEVLCFDVTPENPYKICLKTLGLEFDEDVTTTGTQDKEKAQRLFLQCTNFYELLSRLPLVLMYRTEVICGLGIVLGCKKDEEGIDCLEGIGDKLGVEVEEVWRCYCMIMEVSKALEPLGSAFQILGSIPRIERSEMEKMLNKR</sequence>
<dbReference type="STRING" id="13370.A0A448YNY4"/>
<gene>
    <name evidence="1" type="ORF">BRENAR_LOCUS3375</name>
</gene>
<keyword evidence="2" id="KW-1185">Reference proteome</keyword>
<organism evidence="1 2">
    <name type="scientific">Brettanomyces naardenensis</name>
    <name type="common">Yeast</name>
    <dbReference type="NCBI Taxonomy" id="13370"/>
    <lineage>
        <taxon>Eukaryota</taxon>
        <taxon>Fungi</taxon>
        <taxon>Dikarya</taxon>
        <taxon>Ascomycota</taxon>
        <taxon>Saccharomycotina</taxon>
        <taxon>Pichiomycetes</taxon>
        <taxon>Pichiales</taxon>
        <taxon>Pichiaceae</taxon>
        <taxon>Brettanomyces</taxon>
    </lineage>
</organism>
<dbReference type="Gene3D" id="1.10.472.10">
    <property type="entry name" value="Cyclin-like"/>
    <property type="match status" value="1"/>
</dbReference>